<dbReference type="EMBL" id="JXTC01000296">
    <property type="protein sequence ID" value="PON68382.1"/>
    <property type="molecule type" value="Genomic_DNA"/>
</dbReference>
<evidence type="ECO:0000256" key="1">
    <source>
        <dbReference type="SAM" id="MobiDB-lite"/>
    </source>
</evidence>
<accession>A0A2P5D511</accession>
<reference evidence="3" key="1">
    <citation type="submission" date="2016-06" db="EMBL/GenBank/DDBJ databases">
        <title>Parallel loss of symbiosis genes in relatives of nitrogen-fixing non-legume Parasponia.</title>
        <authorList>
            <person name="Van Velzen R."/>
            <person name="Holmer R."/>
            <person name="Bu F."/>
            <person name="Rutten L."/>
            <person name="Van Zeijl A."/>
            <person name="Liu W."/>
            <person name="Santuari L."/>
            <person name="Cao Q."/>
            <person name="Sharma T."/>
            <person name="Shen D."/>
            <person name="Roswanjaya Y."/>
            <person name="Wardhani T."/>
            <person name="Kalhor M.S."/>
            <person name="Jansen J."/>
            <person name="Van den Hoogen J."/>
            <person name="Gungor B."/>
            <person name="Hartog M."/>
            <person name="Hontelez J."/>
            <person name="Verver J."/>
            <person name="Yang W.-C."/>
            <person name="Schijlen E."/>
            <person name="Repin R."/>
            <person name="Schilthuizen M."/>
            <person name="Schranz E."/>
            <person name="Heidstra R."/>
            <person name="Miyata K."/>
            <person name="Fedorova E."/>
            <person name="Kohlen W."/>
            <person name="Bisseling T."/>
            <person name="Smit S."/>
            <person name="Geurts R."/>
        </authorList>
    </citation>
    <scope>NUCLEOTIDE SEQUENCE [LARGE SCALE GENOMIC DNA]</scope>
    <source>
        <strain evidence="3">cv. RG33-2</strain>
    </source>
</reference>
<feature type="non-terminal residue" evidence="2">
    <location>
        <position position="1"/>
    </location>
</feature>
<dbReference type="InParanoid" id="A0A2P5D511"/>
<name>A0A2P5D511_TREOI</name>
<gene>
    <name evidence="2" type="ORF">TorRG33x02_262340</name>
</gene>
<feature type="compositionally biased region" description="Basic and acidic residues" evidence="1">
    <location>
        <begin position="33"/>
        <end position="49"/>
    </location>
</feature>
<evidence type="ECO:0000313" key="2">
    <source>
        <dbReference type="EMBL" id="PON68382.1"/>
    </source>
</evidence>
<evidence type="ECO:0000313" key="3">
    <source>
        <dbReference type="Proteomes" id="UP000237000"/>
    </source>
</evidence>
<comment type="caution">
    <text evidence="2">The sequence shown here is derived from an EMBL/GenBank/DDBJ whole genome shotgun (WGS) entry which is preliminary data.</text>
</comment>
<dbReference type="AlphaFoldDB" id="A0A2P5D511"/>
<sequence>TVPRVIPLGETREEGVARQRRFEKNQEVVGQEAGRKTERQQLRPEAEVE</sequence>
<keyword evidence="3" id="KW-1185">Reference proteome</keyword>
<protein>
    <submittedName>
        <fullName evidence="2">Uncharacterized protein</fullName>
    </submittedName>
</protein>
<dbReference type="Proteomes" id="UP000237000">
    <property type="component" value="Unassembled WGS sequence"/>
</dbReference>
<feature type="region of interest" description="Disordered" evidence="1">
    <location>
        <begin position="1"/>
        <end position="49"/>
    </location>
</feature>
<feature type="compositionally biased region" description="Basic and acidic residues" evidence="1">
    <location>
        <begin position="10"/>
        <end position="26"/>
    </location>
</feature>
<proteinExistence type="predicted"/>
<organism evidence="2 3">
    <name type="scientific">Trema orientale</name>
    <name type="common">Charcoal tree</name>
    <name type="synonym">Celtis orientalis</name>
    <dbReference type="NCBI Taxonomy" id="63057"/>
    <lineage>
        <taxon>Eukaryota</taxon>
        <taxon>Viridiplantae</taxon>
        <taxon>Streptophyta</taxon>
        <taxon>Embryophyta</taxon>
        <taxon>Tracheophyta</taxon>
        <taxon>Spermatophyta</taxon>
        <taxon>Magnoliopsida</taxon>
        <taxon>eudicotyledons</taxon>
        <taxon>Gunneridae</taxon>
        <taxon>Pentapetalae</taxon>
        <taxon>rosids</taxon>
        <taxon>fabids</taxon>
        <taxon>Rosales</taxon>
        <taxon>Cannabaceae</taxon>
        <taxon>Trema</taxon>
    </lineage>
</organism>